<organism evidence="13 14">
    <name type="scientific">Thermoflexus hugenholtzii JAD2</name>
    <dbReference type="NCBI Taxonomy" id="877466"/>
    <lineage>
        <taxon>Bacteria</taxon>
        <taxon>Bacillati</taxon>
        <taxon>Chloroflexota</taxon>
        <taxon>Thermoflexia</taxon>
        <taxon>Thermoflexales</taxon>
        <taxon>Thermoflexaceae</taxon>
        <taxon>Thermoflexus</taxon>
    </lineage>
</organism>
<keyword evidence="6 11" id="KW-0548">Nucleotidyltransferase</keyword>
<evidence type="ECO:0000313" key="14">
    <source>
        <dbReference type="Proteomes" id="UP000197025"/>
    </source>
</evidence>
<dbReference type="InterPro" id="IPR036643">
    <property type="entry name" value="RNApol_insert_sf"/>
</dbReference>
<evidence type="ECO:0000256" key="1">
    <source>
        <dbReference type="ARBA" id="ARBA00007123"/>
    </source>
</evidence>
<gene>
    <name evidence="11" type="primary">rpoA</name>
    <name evidence="13" type="ORF">SAMN02746019_00014760</name>
</gene>
<dbReference type="FunFam" id="2.170.120.12:FF:000001">
    <property type="entry name" value="DNA-directed RNA polymerase subunit alpha"/>
    <property type="match status" value="1"/>
</dbReference>
<evidence type="ECO:0000256" key="4">
    <source>
        <dbReference type="ARBA" id="ARBA00022478"/>
    </source>
</evidence>
<dbReference type="NCBIfam" id="NF003513">
    <property type="entry name" value="PRK05182.1-2"/>
    <property type="match status" value="1"/>
</dbReference>
<keyword evidence="7 11" id="KW-0804">Transcription</keyword>
<comment type="domain">
    <text evidence="11">The N-terminal domain is essential for RNAP assembly and basal transcription, whereas the C-terminal domain is involved in interaction with transcriptional regulators and with upstream promoter elements.</text>
</comment>
<protein>
    <recommendedName>
        <fullName evidence="3 11">DNA-directed RNA polymerase subunit alpha</fullName>
        <shortName evidence="11">RNAP subunit alpha</shortName>
        <ecNumber evidence="2 11">2.7.7.6</ecNumber>
    </recommendedName>
    <alternativeName>
        <fullName evidence="9 11">RNA polymerase subunit alpha</fullName>
    </alternativeName>
    <alternativeName>
        <fullName evidence="8 11">Transcriptase subunit alpha</fullName>
    </alternativeName>
</protein>
<dbReference type="SUPFAM" id="SSF56553">
    <property type="entry name" value="Insert subdomain of RNA polymerase alpha subunit"/>
    <property type="match status" value="1"/>
</dbReference>
<comment type="catalytic activity">
    <reaction evidence="10 11">
        <text>RNA(n) + a ribonucleoside 5'-triphosphate = RNA(n+1) + diphosphate</text>
        <dbReference type="Rhea" id="RHEA:21248"/>
        <dbReference type="Rhea" id="RHEA-COMP:14527"/>
        <dbReference type="Rhea" id="RHEA-COMP:17342"/>
        <dbReference type="ChEBI" id="CHEBI:33019"/>
        <dbReference type="ChEBI" id="CHEBI:61557"/>
        <dbReference type="ChEBI" id="CHEBI:140395"/>
        <dbReference type="EC" id="2.7.7.6"/>
    </reaction>
</comment>
<evidence type="ECO:0000259" key="12">
    <source>
        <dbReference type="SMART" id="SM00662"/>
    </source>
</evidence>
<evidence type="ECO:0000256" key="11">
    <source>
        <dbReference type="HAMAP-Rule" id="MF_00059"/>
    </source>
</evidence>
<dbReference type="GO" id="GO:0003899">
    <property type="term" value="F:DNA-directed RNA polymerase activity"/>
    <property type="evidence" value="ECO:0007669"/>
    <property type="project" value="UniProtKB-UniRule"/>
</dbReference>
<feature type="region of interest" description="Alpha C-terminal domain (alpha-CTD)" evidence="11">
    <location>
        <begin position="248"/>
        <end position="326"/>
    </location>
</feature>
<dbReference type="SMART" id="SM00662">
    <property type="entry name" value="RPOLD"/>
    <property type="match status" value="1"/>
</dbReference>
<dbReference type="EC" id="2.7.7.6" evidence="2 11"/>
<dbReference type="InParanoid" id="A0A212RHG5"/>
<keyword evidence="4 11" id="KW-0240">DNA-directed RNA polymerase</keyword>
<evidence type="ECO:0000256" key="3">
    <source>
        <dbReference type="ARBA" id="ARBA00015972"/>
    </source>
</evidence>
<dbReference type="SUPFAM" id="SSF47789">
    <property type="entry name" value="C-terminal domain of RNA polymerase alpha subunit"/>
    <property type="match status" value="1"/>
</dbReference>
<dbReference type="InterPro" id="IPR011263">
    <property type="entry name" value="DNA-dir_RNA_pol_RpoA/D/Rpb3"/>
</dbReference>
<feature type="region of interest" description="Alpha N-terminal domain (alpha-NTD)" evidence="11">
    <location>
        <begin position="1"/>
        <end position="231"/>
    </location>
</feature>
<dbReference type="HAMAP" id="MF_00059">
    <property type="entry name" value="RNApol_bact_RpoA"/>
    <property type="match status" value="1"/>
</dbReference>
<dbReference type="EMBL" id="FYEK01000054">
    <property type="protein sequence ID" value="SNB71662.1"/>
    <property type="molecule type" value="Genomic_DNA"/>
</dbReference>
<name>A0A212RHG5_9CHLR</name>
<dbReference type="Gene3D" id="2.170.120.12">
    <property type="entry name" value="DNA-directed RNA polymerase, insert domain"/>
    <property type="match status" value="1"/>
</dbReference>
<dbReference type="SUPFAM" id="SSF55257">
    <property type="entry name" value="RBP11-like subunits of RNA polymerase"/>
    <property type="match status" value="1"/>
</dbReference>
<sequence length="326" mass="36353">MAGVTLVLPKVEAEILTQAYGRFVISPLEQGYGVTIGNALRRVLLSSLPGAAVTSIRITDVPHEFSTIPGVREDVIQIILNIKQLRMKLYGDGPARLRLEVAGEGVVTAADIQCPPEVEIVNPDLYLFTVDDERTRLEIEMTVERGRGYSPAEERGRLPIGEIPVDAIFSPVRRCTFEIDRARVGQRTNYDRLVMEIWTDGTMGPKEALIEAARLLMQHFSLISEFVAPEEQEVVPAPVRAMIPPQAYETSLESLELSARVINPLRRAGITNVGQVLELLYRGEEALLSVRNFGAKSLEELRERLIERGFLKPEDLAQPEEEIEEA</sequence>
<comment type="subunit">
    <text evidence="11">Homodimer. The RNAP catalytic core consists of 2 alpha, 1 beta, 1 beta' and 1 omega subunit. When a sigma factor is associated with the core the holoenzyme is formed, which can initiate transcription.</text>
</comment>
<dbReference type="GO" id="GO:0006351">
    <property type="term" value="P:DNA-templated transcription"/>
    <property type="evidence" value="ECO:0007669"/>
    <property type="project" value="UniProtKB-UniRule"/>
</dbReference>
<evidence type="ECO:0000256" key="7">
    <source>
        <dbReference type="ARBA" id="ARBA00023163"/>
    </source>
</evidence>
<dbReference type="AlphaFoldDB" id="A0A212RHG5"/>
<dbReference type="FunCoup" id="A0A212RHG5">
    <property type="interactions" value="364"/>
</dbReference>
<proteinExistence type="inferred from homology"/>
<dbReference type="Pfam" id="PF01193">
    <property type="entry name" value="RNA_pol_L"/>
    <property type="match status" value="1"/>
</dbReference>
<dbReference type="InterPro" id="IPR011260">
    <property type="entry name" value="RNAP_asu_C"/>
</dbReference>
<keyword evidence="14" id="KW-1185">Reference proteome</keyword>
<dbReference type="NCBIfam" id="TIGR02027">
    <property type="entry name" value="rpoA"/>
    <property type="match status" value="1"/>
</dbReference>
<dbReference type="GO" id="GO:0005737">
    <property type="term" value="C:cytoplasm"/>
    <property type="evidence" value="ECO:0007669"/>
    <property type="project" value="UniProtKB-ARBA"/>
</dbReference>
<dbReference type="GO" id="GO:0046983">
    <property type="term" value="F:protein dimerization activity"/>
    <property type="evidence" value="ECO:0007669"/>
    <property type="project" value="InterPro"/>
</dbReference>
<dbReference type="InterPro" id="IPR011773">
    <property type="entry name" value="DNA-dir_RpoA"/>
</dbReference>
<dbReference type="GO" id="GO:0003677">
    <property type="term" value="F:DNA binding"/>
    <property type="evidence" value="ECO:0007669"/>
    <property type="project" value="UniProtKB-UniRule"/>
</dbReference>
<feature type="domain" description="DNA-directed RNA polymerase RpoA/D/Rpb3-type" evidence="12">
    <location>
        <begin position="20"/>
        <end position="226"/>
    </location>
</feature>
<dbReference type="NCBIfam" id="NF003519">
    <property type="entry name" value="PRK05182.2-5"/>
    <property type="match status" value="1"/>
</dbReference>
<evidence type="ECO:0000256" key="8">
    <source>
        <dbReference type="ARBA" id="ARBA00032524"/>
    </source>
</evidence>
<dbReference type="Pfam" id="PF03118">
    <property type="entry name" value="RNA_pol_A_CTD"/>
    <property type="match status" value="1"/>
</dbReference>
<comment type="similarity">
    <text evidence="1 11">Belongs to the RNA polymerase alpha chain family.</text>
</comment>
<dbReference type="InterPro" id="IPR011262">
    <property type="entry name" value="DNA-dir_RNA_pol_insert"/>
</dbReference>
<evidence type="ECO:0000256" key="2">
    <source>
        <dbReference type="ARBA" id="ARBA00012418"/>
    </source>
</evidence>
<dbReference type="GO" id="GO:0000428">
    <property type="term" value="C:DNA-directed RNA polymerase complex"/>
    <property type="evidence" value="ECO:0007669"/>
    <property type="project" value="UniProtKB-KW"/>
</dbReference>
<dbReference type="Gene3D" id="3.30.1360.10">
    <property type="entry name" value="RNA polymerase, RBP11-like subunit"/>
    <property type="match status" value="1"/>
</dbReference>
<dbReference type="RefSeq" id="WP_088571995.1">
    <property type="nucleotide sequence ID" value="NZ_FYEK01000054.1"/>
</dbReference>
<evidence type="ECO:0000256" key="9">
    <source>
        <dbReference type="ARBA" id="ARBA00033070"/>
    </source>
</evidence>
<reference evidence="14" key="1">
    <citation type="submission" date="2017-06" db="EMBL/GenBank/DDBJ databases">
        <authorList>
            <person name="Varghese N."/>
            <person name="Submissions S."/>
        </authorList>
    </citation>
    <scope>NUCLEOTIDE SEQUENCE [LARGE SCALE GENOMIC DNA]</scope>
    <source>
        <strain evidence="14">JAD2</strain>
    </source>
</reference>
<dbReference type="OrthoDB" id="9805706at2"/>
<evidence type="ECO:0000256" key="5">
    <source>
        <dbReference type="ARBA" id="ARBA00022679"/>
    </source>
</evidence>
<comment type="function">
    <text evidence="11">DNA-dependent RNA polymerase catalyzes the transcription of DNA into RNA using the four ribonucleoside triphosphates as substrates.</text>
</comment>
<dbReference type="Pfam" id="PF01000">
    <property type="entry name" value="RNA_pol_A_bac"/>
    <property type="match status" value="1"/>
</dbReference>
<dbReference type="InterPro" id="IPR036603">
    <property type="entry name" value="RBP11-like"/>
</dbReference>
<evidence type="ECO:0000256" key="10">
    <source>
        <dbReference type="ARBA" id="ARBA00048552"/>
    </source>
</evidence>
<accession>A0A212RHG5</accession>
<dbReference type="Gene3D" id="1.10.150.20">
    <property type="entry name" value="5' to 3' exonuclease, C-terminal subdomain"/>
    <property type="match status" value="1"/>
</dbReference>
<evidence type="ECO:0000313" key="13">
    <source>
        <dbReference type="EMBL" id="SNB71662.1"/>
    </source>
</evidence>
<dbReference type="Proteomes" id="UP000197025">
    <property type="component" value="Unassembled WGS sequence"/>
</dbReference>
<dbReference type="CDD" id="cd06928">
    <property type="entry name" value="RNAP_alpha_NTD"/>
    <property type="match status" value="1"/>
</dbReference>
<keyword evidence="5 11" id="KW-0808">Transferase</keyword>
<evidence type="ECO:0000256" key="6">
    <source>
        <dbReference type="ARBA" id="ARBA00022695"/>
    </source>
</evidence>